<dbReference type="RefSeq" id="WP_158867368.1">
    <property type="nucleotide sequence ID" value="NZ_CP046401.1"/>
</dbReference>
<keyword evidence="1" id="KW-0812">Transmembrane</keyword>
<organism evidence="2 3">
    <name type="scientific">Maribellus comscasis</name>
    <dbReference type="NCBI Taxonomy" id="2681766"/>
    <lineage>
        <taxon>Bacteria</taxon>
        <taxon>Pseudomonadati</taxon>
        <taxon>Bacteroidota</taxon>
        <taxon>Bacteroidia</taxon>
        <taxon>Marinilabiliales</taxon>
        <taxon>Prolixibacteraceae</taxon>
        <taxon>Maribellus</taxon>
    </lineage>
</organism>
<protein>
    <submittedName>
        <fullName evidence="2">Uncharacterized protein</fullName>
    </submittedName>
</protein>
<feature type="transmembrane region" description="Helical" evidence="1">
    <location>
        <begin position="31"/>
        <end position="48"/>
    </location>
</feature>
<reference evidence="2 3" key="1">
    <citation type="submission" date="2019-11" db="EMBL/GenBank/DDBJ databases">
        <authorList>
            <person name="Zheng R.K."/>
            <person name="Sun C.M."/>
        </authorList>
    </citation>
    <scope>NUCLEOTIDE SEQUENCE [LARGE SCALE GENOMIC DNA]</scope>
    <source>
        <strain evidence="2 3">WC007</strain>
    </source>
</reference>
<keyword evidence="3" id="KW-1185">Reference proteome</keyword>
<proteinExistence type="predicted"/>
<keyword evidence="1" id="KW-0472">Membrane</keyword>
<dbReference type="AlphaFoldDB" id="A0A6I6JP53"/>
<evidence type="ECO:0000313" key="2">
    <source>
        <dbReference type="EMBL" id="QGY44756.1"/>
    </source>
</evidence>
<name>A0A6I6JP53_9BACT</name>
<accession>A0A6I6JP53</accession>
<keyword evidence="1" id="KW-1133">Transmembrane helix</keyword>
<dbReference type="Proteomes" id="UP000428260">
    <property type="component" value="Chromosome"/>
</dbReference>
<gene>
    <name evidence="2" type="ORF">GM418_14090</name>
</gene>
<evidence type="ECO:0000313" key="3">
    <source>
        <dbReference type="Proteomes" id="UP000428260"/>
    </source>
</evidence>
<sequence length="274" mass="32183">MADKMNGEQQENQTNTQSENFKIHRKKWSSYLLEFLMLFLAVFLGFVAENIRVKNAEKQTEKQYMITMGEDLKSDTTQLAGLIVSRQKRIMKFDSLFHLISSDRYIKEGNKVYGLYYFPYWDVLRFFPSDRTMQQLKNSGNLRLVRKENVSDALIRYDVFIRNRKEYEPLQVELANQINPIIEKLVDPIVIHNAHEARYNEILASDTLIRTSDYRLNLPQNLSISPMDSTSKKAILKYVFQITTLYVALRNDNIREKDVATKTLDLIVKEYGVE</sequence>
<dbReference type="KEGG" id="mcos:GM418_14090"/>
<dbReference type="EMBL" id="CP046401">
    <property type="protein sequence ID" value="QGY44756.1"/>
    <property type="molecule type" value="Genomic_DNA"/>
</dbReference>
<evidence type="ECO:0000256" key="1">
    <source>
        <dbReference type="SAM" id="Phobius"/>
    </source>
</evidence>